<accession>A0A2Z4H8G9</accession>
<reference evidence="1" key="1">
    <citation type="journal article" date="2018" name="MSphere">
        <title>Ultrasensitive Capture of Human Herpes Simplex Virus Genomes Directly from Clinical Samples Reveals Extraordinarily Limited Evolution in Cell Culture.</title>
        <authorList>
            <person name="Greninger A.L."/>
            <person name="Roychoudhury P."/>
            <person name="Xie H."/>
            <person name="Casto A."/>
            <person name="Cent A."/>
            <person name="Pepper G."/>
            <person name="Koelle D.M."/>
            <person name="Huang M.L."/>
            <person name="Wald A."/>
            <person name="Johnston C."/>
            <person name="Jerome K.R."/>
        </authorList>
    </citation>
    <scope>NUCLEOTIDE SEQUENCE</scope>
    <source>
        <strain evidence="1">2003-15756</strain>
    </source>
</reference>
<sequence>MIARVPYSKTCTTCAASGSALVSEALAWHRLYAMVVCGLDISRWVVSPPGRVRWNCKGTAG</sequence>
<dbReference type="EMBL" id="MG999872">
    <property type="protein sequence ID" value="AWW10900.1"/>
    <property type="molecule type" value="Genomic_DNA"/>
</dbReference>
<evidence type="ECO:0000313" key="1">
    <source>
        <dbReference type="EMBL" id="AWW10900.1"/>
    </source>
</evidence>
<protein>
    <submittedName>
        <fullName evidence="1">Uncharacterized protein</fullName>
    </submittedName>
</protein>
<organismHost>
    <name type="scientific">Homo sapiens</name>
    <name type="common">Human</name>
    <dbReference type="NCBI Taxonomy" id="9606"/>
</organismHost>
<name>A0A2Z4H8G9_HHV1</name>
<organism evidence="1">
    <name type="scientific">Human herpesvirus 1</name>
    <name type="common">HHV-1</name>
    <name type="synonym">Human herpes simplex virus 1</name>
    <dbReference type="NCBI Taxonomy" id="10298"/>
    <lineage>
        <taxon>Viruses</taxon>
        <taxon>Duplodnaviria</taxon>
        <taxon>Heunggongvirae</taxon>
        <taxon>Peploviricota</taxon>
        <taxon>Herviviricetes</taxon>
        <taxon>Herpesvirales</taxon>
        <taxon>Orthoherpesviridae</taxon>
        <taxon>Alphaherpesvirinae</taxon>
        <taxon>Simplexvirus</taxon>
        <taxon>Simplexvirus humanalpha1</taxon>
    </lineage>
</organism>
<proteinExistence type="predicted"/>